<proteinExistence type="predicted"/>
<dbReference type="PANTHER" id="PTHR24198:SF165">
    <property type="entry name" value="ANKYRIN REPEAT-CONTAINING PROTEIN-RELATED"/>
    <property type="match status" value="1"/>
</dbReference>
<dbReference type="InterPro" id="IPR002110">
    <property type="entry name" value="Ankyrin_rpt"/>
</dbReference>
<dbReference type="Proteomes" id="UP001521116">
    <property type="component" value="Unassembled WGS sequence"/>
</dbReference>
<gene>
    <name evidence="4" type="ORF">SLS56_000958</name>
</gene>
<feature type="repeat" description="ANK" evidence="3">
    <location>
        <begin position="10"/>
        <end position="42"/>
    </location>
</feature>
<sequence length="297" mass="30669">MPVVDAVNKAQQTPLHLACRHNAAAAVSLLLSAHAYINAPDADGLHPLHYACKHGHAQLIAPLLAAGADIEAPATDLWRPLHYAAASGRAATLSALLSAAANTTATTTRLEQPLHLAIAAECPAAVEALLATPTAASAINAATASGQRPLDVALQQYAACAPSPSASTPRSAAAALRVIRLLLARGALATAPPLVLACSLPGPATLVLPLVETLVAAAGAVVDARALAAACVRPNCALDVVRMLVASGARPRHEHFRALWRNARLELWEKRAVHAVLNEVAEPALRKDEAEWAIVAM</sequence>
<evidence type="ECO:0000313" key="4">
    <source>
        <dbReference type="EMBL" id="KAL1636864.1"/>
    </source>
</evidence>
<dbReference type="PANTHER" id="PTHR24198">
    <property type="entry name" value="ANKYRIN REPEAT AND PROTEIN KINASE DOMAIN-CONTAINING PROTEIN"/>
    <property type="match status" value="1"/>
</dbReference>
<dbReference type="SMART" id="SM00248">
    <property type="entry name" value="ANK"/>
    <property type="match status" value="4"/>
</dbReference>
<evidence type="ECO:0000256" key="2">
    <source>
        <dbReference type="ARBA" id="ARBA00023043"/>
    </source>
</evidence>
<evidence type="ECO:0000256" key="3">
    <source>
        <dbReference type="PROSITE-ProRule" id="PRU00023"/>
    </source>
</evidence>
<accession>A0ABR3TBQ1</accession>
<dbReference type="Gene3D" id="1.25.40.20">
    <property type="entry name" value="Ankyrin repeat-containing domain"/>
    <property type="match status" value="1"/>
</dbReference>
<name>A0ABR3TBQ1_9PEZI</name>
<comment type="caution">
    <text evidence="4">The sequence shown here is derived from an EMBL/GenBank/DDBJ whole genome shotgun (WGS) entry which is preliminary data.</text>
</comment>
<dbReference type="EMBL" id="JAJVDC020000005">
    <property type="protein sequence ID" value="KAL1636864.1"/>
    <property type="molecule type" value="Genomic_DNA"/>
</dbReference>
<dbReference type="Pfam" id="PF12796">
    <property type="entry name" value="Ank_2"/>
    <property type="match status" value="1"/>
</dbReference>
<evidence type="ECO:0000256" key="1">
    <source>
        <dbReference type="ARBA" id="ARBA00022737"/>
    </source>
</evidence>
<feature type="repeat" description="ANK" evidence="3">
    <location>
        <begin position="43"/>
        <end position="75"/>
    </location>
</feature>
<reference evidence="4 5" key="1">
    <citation type="submission" date="2024-02" db="EMBL/GenBank/DDBJ databases">
        <title>De novo assembly and annotation of 12 fungi associated with fruit tree decline syndrome in Ontario, Canada.</title>
        <authorList>
            <person name="Sulman M."/>
            <person name="Ellouze W."/>
            <person name="Ilyukhin E."/>
        </authorList>
    </citation>
    <scope>NUCLEOTIDE SEQUENCE [LARGE SCALE GENOMIC DNA]</scope>
    <source>
        <strain evidence="4 5">M1-105</strain>
    </source>
</reference>
<dbReference type="SUPFAM" id="SSF48403">
    <property type="entry name" value="Ankyrin repeat"/>
    <property type="match status" value="1"/>
</dbReference>
<keyword evidence="1" id="KW-0677">Repeat</keyword>
<evidence type="ECO:0008006" key="6">
    <source>
        <dbReference type="Google" id="ProtNLM"/>
    </source>
</evidence>
<keyword evidence="2 3" id="KW-0040">ANK repeat</keyword>
<protein>
    <recommendedName>
        <fullName evidence="6">Ankyrin repeat protein</fullName>
    </recommendedName>
</protein>
<dbReference type="PROSITE" id="PS50088">
    <property type="entry name" value="ANK_REPEAT"/>
    <property type="match status" value="2"/>
</dbReference>
<dbReference type="InterPro" id="IPR036770">
    <property type="entry name" value="Ankyrin_rpt-contain_sf"/>
</dbReference>
<evidence type="ECO:0000313" key="5">
    <source>
        <dbReference type="Proteomes" id="UP001521116"/>
    </source>
</evidence>
<keyword evidence="5" id="KW-1185">Reference proteome</keyword>
<dbReference type="PROSITE" id="PS50297">
    <property type="entry name" value="ANK_REP_REGION"/>
    <property type="match status" value="2"/>
</dbReference>
<organism evidence="4 5">
    <name type="scientific">Neofusicoccum ribis</name>
    <dbReference type="NCBI Taxonomy" id="45134"/>
    <lineage>
        <taxon>Eukaryota</taxon>
        <taxon>Fungi</taxon>
        <taxon>Dikarya</taxon>
        <taxon>Ascomycota</taxon>
        <taxon>Pezizomycotina</taxon>
        <taxon>Dothideomycetes</taxon>
        <taxon>Dothideomycetes incertae sedis</taxon>
        <taxon>Botryosphaeriales</taxon>
        <taxon>Botryosphaeriaceae</taxon>
        <taxon>Neofusicoccum</taxon>
    </lineage>
</organism>